<dbReference type="OrthoDB" id="7471221at2"/>
<dbReference type="AlphaFoldDB" id="A0A4R7C500"/>
<name>A0A4R7C500_9HYPH</name>
<evidence type="ECO:0000313" key="3">
    <source>
        <dbReference type="Proteomes" id="UP000295122"/>
    </source>
</evidence>
<evidence type="ECO:0000256" key="1">
    <source>
        <dbReference type="SAM" id="MobiDB-lite"/>
    </source>
</evidence>
<comment type="caution">
    <text evidence="2">The sequence shown here is derived from an EMBL/GenBank/DDBJ whole genome shotgun (WGS) entry which is preliminary data.</text>
</comment>
<organism evidence="2 3">
    <name type="scientific">Enterovirga rhinocerotis</name>
    <dbReference type="NCBI Taxonomy" id="1339210"/>
    <lineage>
        <taxon>Bacteria</taxon>
        <taxon>Pseudomonadati</taxon>
        <taxon>Pseudomonadota</taxon>
        <taxon>Alphaproteobacteria</taxon>
        <taxon>Hyphomicrobiales</taxon>
        <taxon>Methylobacteriaceae</taxon>
        <taxon>Enterovirga</taxon>
    </lineage>
</organism>
<accession>A0A4R7C500</accession>
<evidence type="ECO:0000313" key="2">
    <source>
        <dbReference type="EMBL" id="TDR93241.1"/>
    </source>
</evidence>
<protein>
    <submittedName>
        <fullName evidence="2">Uncharacterized protein DUF3618</fullName>
    </submittedName>
</protein>
<sequence>MSEMSDLEAEAEATRARLQQTIGRIQDKLTVTGMVDEFVARPAVARLEGSQDVLRGLLNRHPLPVMLAAAGIGFLIHRMGRSRERERTPGEEVAVPALNTGHTRVYDPDVSSRHPLADGAETKRVEA</sequence>
<proteinExistence type="predicted"/>
<gene>
    <name evidence="2" type="ORF">EV668_0497</name>
</gene>
<feature type="region of interest" description="Disordered" evidence="1">
    <location>
        <begin position="83"/>
        <end position="127"/>
    </location>
</feature>
<reference evidence="2 3" key="1">
    <citation type="submission" date="2019-03" db="EMBL/GenBank/DDBJ databases">
        <title>Genomic Encyclopedia of Type Strains, Phase IV (KMG-IV): sequencing the most valuable type-strain genomes for metagenomic binning, comparative biology and taxonomic classification.</title>
        <authorList>
            <person name="Goeker M."/>
        </authorList>
    </citation>
    <scope>NUCLEOTIDE SEQUENCE [LARGE SCALE GENOMIC DNA]</scope>
    <source>
        <strain evidence="2 3">DSM 25903</strain>
    </source>
</reference>
<feature type="compositionally biased region" description="Basic and acidic residues" evidence="1">
    <location>
        <begin position="104"/>
        <end position="127"/>
    </location>
</feature>
<dbReference type="RefSeq" id="WP_133768261.1">
    <property type="nucleotide sequence ID" value="NZ_SNZR01000011.1"/>
</dbReference>
<dbReference type="Proteomes" id="UP000295122">
    <property type="component" value="Unassembled WGS sequence"/>
</dbReference>
<keyword evidence="3" id="KW-1185">Reference proteome</keyword>
<dbReference type="EMBL" id="SNZR01000011">
    <property type="protein sequence ID" value="TDR93241.1"/>
    <property type="molecule type" value="Genomic_DNA"/>
</dbReference>